<evidence type="ECO:0000313" key="2">
    <source>
        <dbReference type="EMBL" id="KAK3891452.1"/>
    </source>
</evidence>
<dbReference type="AlphaFoldDB" id="A0AAE1GGN3"/>
<accession>A0AAE1GGN3</accession>
<name>A0AAE1GGN3_PETCI</name>
<reference evidence="2" key="1">
    <citation type="submission" date="2023-10" db="EMBL/GenBank/DDBJ databases">
        <title>Genome assemblies of two species of porcelain crab, Petrolisthes cinctipes and Petrolisthes manimaculis (Anomura: Porcellanidae).</title>
        <authorList>
            <person name="Angst P."/>
        </authorList>
    </citation>
    <scope>NUCLEOTIDE SEQUENCE</scope>
    <source>
        <strain evidence="2">PB745_01</strain>
        <tissue evidence="2">Gill</tissue>
    </source>
</reference>
<dbReference type="Proteomes" id="UP001286313">
    <property type="component" value="Unassembled WGS sequence"/>
</dbReference>
<feature type="region of interest" description="Disordered" evidence="1">
    <location>
        <begin position="1"/>
        <end position="29"/>
    </location>
</feature>
<gene>
    <name evidence="2" type="ORF">Pcinc_004655</name>
</gene>
<evidence type="ECO:0000256" key="1">
    <source>
        <dbReference type="SAM" id="MobiDB-lite"/>
    </source>
</evidence>
<keyword evidence="3" id="KW-1185">Reference proteome</keyword>
<proteinExistence type="predicted"/>
<comment type="caution">
    <text evidence="2">The sequence shown here is derived from an EMBL/GenBank/DDBJ whole genome shotgun (WGS) entry which is preliminary data.</text>
</comment>
<evidence type="ECO:0000313" key="3">
    <source>
        <dbReference type="Proteomes" id="UP001286313"/>
    </source>
</evidence>
<sequence>MAWVQRGTKTLEVQLPTPPQGDDWQPKWKRSQRDADTVCEVHVEGLKYEDIKPFSQALKLDCQDRTSRRQLKQPTDSQYRVESACDLLPEILNDYHGYHQIWKIHLLILE</sequence>
<protein>
    <submittedName>
        <fullName evidence="2">Uncharacterized protein</fullName>
    </submittedName>
</protein>
<organism evidence="2 3">
    <name type="scientific">Petrolisthes cinctipes</name>
    <name type="common">Flat porcelain crab</name>
    <dbReference type="NCBI Taxonomy" id="88211"/>
    <lineage>
        <taxon>Eukaryota</taxon>
        <taxon>Metazoa</taxon>
        <taxon>Ecdysozoa</taxon>
        <taxon>Arthropoda</taxon>
        <taxon>Crustacea</taxon>
        <taxon>Multicrustacea</taxon>
        <taxon>Malacostraca</taxon>
        <taxon>Eumalacostraca</taxon>
        <taxon>Eucarida</taxon>
        <taxon>Decapoda</taxon>
        <taxon>Pleocyemata</taxon>
        <taxon>Anomura</taxon>
        <taxon>Galatheoidea</taxon>
        <taxon>Porcellanidae</taxon>
        <taxon>Petrolisthes</taxon>
    </lineage>
</organism>
<dbReference type="EMBL" id="JAWQEG010000340">
    <property type="protein sequence ID" value="KAK3891452.1"/>
    <property type="molecule type" value="Genomic_DNA"/>
</dbReference>